<keyword evidence="2" id="KW-1185">Reference proteome</keyword>
<proteinExistence type="predicted"/>
<evidence type="ECO:0000259" key="1">
    <source>
        <dbReference type="PROSITE" id="PS50878"/>
    </source>
</evidence>
<accession>A0A1S3DA46</accession>
<dbReference type="Pfam" id="PF00078">
    <property type="entry name" value="RVT_1"/>
    <property type="match status" value="1"/>
</dbReference>
<dbReference type="Proteomes" id="UP000079169">
    <property type="component" value="Unplaced"/>
</dbReference>
<dbReference type="RefSeq" id="XP_008477651.1">
    <property type="nucleotide sequence ID" value="XM_008479429.1"/>
</dbReference>
<feature type="domain" description="Reverse transcriptase" evidence="1">
    <location>
        <begin position="1"/>
        <end position="267"/>
    </location>
</feature>
<gene>
    <name evidence="3" type="primary">LOC103514534</name>
</gene>
<dbReference type="GO" id="GO:0071897">
    <property type="term" value="P:DNA biosynthetic process"/>
    <property type="evidence" value="ECO:0007669"/>
    <property type="project" value="UniProtKB-ARBA"/>
</dbReference>
<dbReference type="InterPro" id="IPR000477">
    <property type="entry name" value="RT_dom"/>
</dbReference>
<name>A0A1S3DA46_DIACI</name>
<dbReference type="GeneID" id="103514534"/>
<organism evidence="2 3">
    <name type="scientific">Diaphorina citri</name>
    <name type="common">Asian citrus psyllid</name>
    <dbReference type="NCBI Taxonomy" id="121845"/>
    <lineage>
        <taxon>Eukaryota</taxon>
        <taxon>Metazoa</taxon>
        <taxon>Ecdysozoa</taxon>
        <taxon>Arthropoda</taxon>
        <taxon>Hexapoda</taxon>
        <taxon>Insecta</taxon>
        <taxon>Pterygota</taxon>
        <taxon>Neoptera</taxon>
        <taxon>Paraneoptera</taxon>
        <taxon>Hemiptera</taxon>
        <taxon>Sternorrhyncha</taxon>
        <taxon>Psylloidea</taxon>
        <taxon>Psyllidae</taxon>
        <taxon>Diaphorininae</taxon>
        <taxon>Diaphorina</taxon>
    </lineage>
</organism>
<dbReference type="PROSITE" id="PS50878">
    <property type="entry name" value="RT_POL"/>
    <property type="match status" value="1"/>
</dbReference>
<dbReference type="OMA" id="NENECEH"/>
<protein>
    <submittedName>
        <fullName evidence="3">Uncharacterized protein LOC103514534</fullName>
    </submittedName>
</protein>
<dbReference type="AlphaFoldDB" id="A0A1S3DA46"/>
<dbReference type="PANTHER" id="PTHR19446">
    <property type="entry name" value="REVERSE TRANSCRIPTASES"/>
    <property type="match status" value="1"/>
</dbReference>
<evidence type="ECO:0000313" key="3">
    <source>
        <dbReference type="RefSeq" id="XP_008477651.1"/>
    </source>
</evidence>
<dbReference type="STRING" id="121845.A0A1S3DA46"/>
<dbReference type="KEGG" id="dci:103514534"/>
<dbReference type="PaxDb" id="121845-A0A1S3DA46"/>
<sequence>MEEQCERIEELEKYSKTEEMYKVVKNLTKKKPTVINKQGMKKKNGVITSDVEENKTVWVEYIKELYDTEANEEMNDVDNENECEHDTIGTKIEIWEVKKAIKELKNNKALGSNGIPAEALKTLVISAISRITELINKIYDTGIWAEDLLLEKYLEKEKSLTMVFIDLEKAYDRVPHEEIWRCLREKGTPEKYVRIVRDMYERATTKIGSSVGLTERIPVQVGLHQGSALSPYLFDLIMDVLTENIRRPAPWCMMFADDVVLCGSNPE</sequence>
<dbReference type="SUPFAM" id="SSF56672">
    <property type="entry name" value="DNA/RNA polymerases"/>
    <property type="match status" value="1"/>
</dbReference>
<evidence type="ECO:0000313" key="2">
    <source>
        <dbReference type="Proteomes" id="UP000079169"/>
    </source>
</evidence>
<dbReference type="InterPro" id="IPR043502">
    <property type="entry name" value="DNA/RNA_pol_sf"/>
</dbReference>
<reference evidence="3" key="1">
    <citation type="submission" date="2025-08" db="UniProtKB">
        <authorList>
            <consortium name="RefSeq"/>
        </authorList>
    </citation>
    <scope>IDENTIFICATION</scope>
</reference>